<dbReference type="AlphaFoldDB" id="A0AAD8A1N4"/>
<organism evidence="1 2">
    <name type="scientific">Diploptera punctata</name>
    <name type="common">Pacific beetle cockroach</name>
    <dbReference type="NCBI Taxonomy" id="6984"/>
    <lineage>
        <taxon>Eukaryota</taxon>
        <taxon>Metazoa</taxon>
        <taxon>Ecdysozoa</taxon>
        <taxon>Arthropoda</taxon>
        <taxon>Hexapoda</taxon>
        <taxon>Insecta</taxon>
        <taxon>Pterygota</taxon>
        <taxon>Neoptera</taxon>
        <taxon>Polyneoptera</taxon>
        <taxon>Dictyoptera</taxon>
        <taxon>Blattodea</taxon>
        <taxon>Blaberoidea</taxon>
        <taxon>Blaberidae</taxon>
        <taxon>Diplopterinae</taxon>
        <taxon>Diploptera</taxon>
    </lineage>
</organism>
<evidence type="ECO:0000313" key="1">
    <source>
        <dbReference type="EMBL" id="KAJ9590859.1"/>
    </source>
</evidence>
<feature type="non-terminal residue" evidence="1">
    <location>
        <position position="1"/>
    </location>
</feature>
<gene>
    <name evidence="1" type="ORF">L9F63_016103</name>
</gene>
<dbReference type="Proteomes" id="UP001233999">
    <property type="component" value="Unassembled WGS sequence"/>
</dbReference>
<dbReference type="EMBL" id="JASPKZ010004187">
    <property type="protein sequence ID" value="KAJ9590859.1"/>
    <property type="molecule type" value="Genomic_DNA"/>
</dbReference>
<reference evidence="1" key="2">
    <citation type="submission" date="2023-05" db="EMBL/GenBank/DDBJ databases">
        <authorList>
            <person name="Fouks B."/>
        </authorList>
    </citation>
    <scope>NUCLEOTIDE SEQUENCE</scope>
    <source>
        <strain evidence="1">Stay&amp;Tobe</strain>
        <tissue evidence="1">Testes</tissue>
    </source>
</reference>
<feature type="non-terminal residue" evidence="1">
    <location>
        <position position="72"/>
    </location>
</feature>
<sequence>INIDVHRFLRACSYLNIAYLKIFNRQIYNFLTLFHVAFHLSPRWKDDNYDEIAYSHMAYLLIKLFNGIEDLG</sequence>
<keyword evidence="2" id="KW-1185">Reference proteome</keyword>
<protein>
    <submittedName>
        <fullName evidence="1">Uncharacterized protein</fullName>
    </submittedName>
</protein>
<name>A0AAD8A1N4_DIPPU</name>
<evidence type="ECO:0000313" key="2">
    <source>
        <dbReference type="Proteomes" id="UP001233999"/>
    </source>
</evidence>
<reference evidence="1" key="1">
    <citation type="journal article" date="2023" name="IScience">
        <title>Live-bearing cockroach genome reveals convergent evolutionary mechanisms linked to viviparity in insects and beyond.</title>
        <authorList>
            <person name="Fouks B."/>
            <person name="Harrison M.C."/>
            <person name="Mikhailova A.A."/>
            <person name="Marchal E."/>
            <person name="English S."/>
            <person name="Carruthers M."/>
            <person name="Jennings E.C."/>
            <person name="Chiamaka E.L."/>
            <person name="Frigard R.A."/>
            <person name="Pippel M."/>
            <person name="Attardo G.M."/>
            <person name="Benoit J.B."/>
            <person name="Bornberg-Bauer E."/>
            <person name="Tobe S.S."/>
        </authorList>
    </citation>
    <scope>NUCLEOTIDE SEQUENCE</scope>
    <source>
        <strain evidence="1">Stay&amp;Tobe</strain>
    </source>
</reference>
<accession>A0AAD8A1N4</accession>
<proteinExistence type="predicted"/>
<comment type="caution">
    <text evidence="1">The sequence shown here is derived from an EMBL/GenBank/DDBJ whole genome shotgun (WGS) entry which is preliminary data.</text>
</comment>